<feature type="transmembrane region" description="Helical" evidence="7">
    <location>
        <begin position="258"/>
        <end position="275"/>
    </location>
</feature>
<proteinExistence type="inferred from homology"/>
<dbReference type="InterPro" id="IPR022764">
    <property type="entry name" value="Peptidase_S54_rhomboid_dom"/>
</dbReference>
<dbReference type="InterPro" id="IPR050925">
    <property type="entry name" value="Rhomboid_protease_S54"/>
</dbReference>
<keyword evidence="4 9" id="KW-0378">Hydrolase</keyword>
<name>A0A381J9D3_9CLOT</name>
<reference evidence="9 10" key="1">
    <citation type="submission" date="2018-06" db="EMBL/GenBank/DDBJ databases">
        <authorList>
            <consortium name="Pathogen Informatics"/>
            <person name="Doyle S."/>
        </authorList>
    </citation>
    <scope>NUCLEOTIDE SEQUENCE [LARGE SCALE GENOMIC DNA]</scope>
    <source>
        <strain evidence="9 10">NCTC9836</strain>
    </source>
</reference>
<evidence type="ECO:0000256" key="6">
    <source>
        <dbReference type="ARBA" id="ARBA00023136"/>
    </source>
</evidence>
<dbReference type="GO" id="GO:0016020">
    <property type="term" value="C:membrane"/>
    <property type="evidence" value="ECO:0007669"/>
    <property type="project" value="UniProtKB-SubCell"/>
</dbReference>
<feature type="transmembrane region" description="Helical" evidence="7">
    <location>
        <begin position="287"/>
        <end position="304"/>
    </location>
</feature>
<dbReference type="InterPro" id="IPR035952">
    <property type="entry name" value="Rhomboid-like_sf"/>
</dbReference>
<feature type="domain" description="Peptidase S54 rhomboid" evidence="8">
    <location>
        <begin position="193"/>
        <end position="328"/>
    </location>
</feature>
<evidence type="ECO:0000256" key="3">
    <source>
        <dbReference type="ARBA" id="ARBA00022692"/>
    </source>
</evidence>
<dbReference type="Gene3D" id="1.20.1540.10">
    <property type="entry name" value="Rhomboid-like"/>
    <property type="match status" value="1"/>
</dbReference>
<evidence type="ECO:0000313" key="10">
    <source>
        <dbReference type="Proteomes" id="UP000254664"/>
    </source>
</evidence>
<dbReference type="SUPFAM" id="SSF144091">
    <property type="entry name" value="Rhomboid-like"/>
    <property type="match status" value="1"/>
</dbReference>
<evidence type="ECO:0000256" key="5">
    <source>
        <dbReference type="ARBA" id="ARBA00022989"/>
    </source>
</evidence>
<organism evidence="9 10">
    <name type="scientific">Clostridium putrefaciens</name>
    <dbReference type="NCBI Taxonomy" id="99675"/>
    <lineage>
        <taxon>Bacteria</taxon>
        <taxon>Bacillati</taxon>
        <taxon>Bacillota</taxon>
        <taxon>Clostridia</taxon>
        <taxon>Eubacteriales</taxon>
        <taxon>Clostridiaceae</taxon>
        <taxon>Clostridium</taxon>
    </lineage>
</organism>
<dbReference type="GO" id="GO:0004252">
    <property type="term" value="F:serine-type endopeptidase activity"/>
    <property type="evidence" value="ECO:0007669"/>
    <property type="project" value="InterPro"/>
</dbReference>
<dbReference type="RefSeq" id="WP_115641752.1">
    <property type="nucleotide sequence ID" value="NZ_UFWZ01000001.1"/>
</dbReference>
<comment type="subcellular location">
    <subcellularLocation>
        <location evidence="1">Membrane</location>
        <topology evidence="1">Multi-pass membrane protein</topology>
    </subcellularLocation>
</comment>
<protein>
    <submittedName>
        <fullName evidence="9">Rhomboid family membrane protein</fullName>
        <ecNumber evidence="9">3.4.21.105</ecNumber>
    </submittedName>
</protein>
<evidence type="ECO:0000313" key="9">
    <source>
        <dbReference type="EMBL" id="SUY47870.1"/>
    </source>
</evidence>
<evidence type="ECO:0000256" key="1">
    <source>
        <dbReference type="ARBA" id="ARBA00004141"/>
    </source>
</evidence>
<feature type="transmembrane region" description="Helical" evidence="7">
    <location>
        <begin position="234"/>
        <end position="252"/>
    </location>
</feature>
<comment type="similarity">
    <text evidence="2">Belongs to the peptidase S54 family.</text>
</comment>
<evidence type="ECO:0000256" key="4">
    <source>
        <dbReference type="ARBA" id="ARBA00022801"/>
    </source>
</evidence>
<dbReference type="OrthoDB" id="9813074at2"/>
<keyword evidence="6 7" id="KW-0472">Membrane</keyword>
<gene>
    <name evidence="9" type="primary">gluP</name>
    <name evidence="9" type="ORF">NCTC9836_02213</name>
</gene>
<keyword evidence="10" id="KW-1185">Reference proteome</keyword>
<feature type="transmembrane region" description="Helical" evidence="7">
    <location>
        <begin position="310"/>
        <end position="327"/>
    </location>
</feature>
<dbReference type="Proteomes" id="UP000254664">
    <property type="component" value="Unassembled WGS sequence"/>
</dbReference>
<dbReference type="Pfam" id="PF01694">
    <property type="entry name" value="Rhomboid"/>
    <property type="match status" value="1"/>
</dbReference>
<dbReference type="PANTHER" id="PTHR43731">
    <property type="entry name" value="RHOMBOID PROTEASE"/>
    <property type="match status" value="1"/>
</dbReference>
<feature type="transmembrane region" description="Helical" evidence="7">
    <location>
        <begin position="195"/>
        <end position="213"/>
    </location>
</feature>
<dbReference type="PANTHER" id="PTHR43731:SF14">
    <property type="entry name" value="PRESENILIN-ASSOCIATED RHOMBOID-LIKE PROTEIN, MITOCHONDRIAL"/>
    <property type="match status" value="1"/>
</dbReference>
<keyword evidence="5 7" id="KW-1133">Transmembrane helix</keyword>
<feature type="transmembrane region" description="Helical" evidence="7">
    <location>
        <begin position="147"/>
        <end position="167"/>
    </location>
</feature>
<evidence type="ECO:0000256" key="2">
    <source>
        <dbReference type="ARBA" id="ARBA00009045"/>
    </source>
</evidence>
<dbReference type="AlphaFoldDB" id="A0A381J9D3"/>
<dbReference type="EMBL" id="UFWZ01000001">
    <property type="protein sequence ID" value="SUY47870.1"/>
    <property type="molecule type" value="Genomic_DNA"/>
</dbReference>
<evidence type="ECO:0000256" key="7">
    <source>
        <dbReference type="SAM" id="Phobius"/>
    </source>
</evidence>
<evidence type="ECO:0000259" key="8">
    <source>
        <dbReference type="Pfam" id="PF01694"/>
    </source>
</evidence>
<keyword evidence="3 7" id="KW-0812">Transmembrane</keyword>
<sequence length="329" mass="36863">MRKEYIDNIISSLIKEYGFSLEENNTAEDNCKNLLAIKYENENAFVVTFSTKEDFASKNFLALEYMKKKGIKSLSLNNIIIDKFTNDYLNILENQNYNFIILDSENGGLIGSSDQIKNFAGLISKLAQKDKDVKTKKRPLKKSINEYKATYTLIGINILIFIVSAYLSKSIFDIDIKVLLLLGAKNNKLINAGQYYRLFMAMFLHGGLLHLGLNMYALRTTGEIVENFYGRKKFLIIYFLSGITSSLASYVFSQSTSVGASGAIFGLLGACLIFAYKMKEKIGKEFLRNILSVIVVNILIGVTIPNIDNFGHLGGLVGGIIISFILFKE</sequence>
<dbReference type="EC" id="3.4.21.105" evidence="9"/>
<accession>A0A381J9D3</accession>